<dbReference type="AlphaFoldDB" id="A0A0N7KU62"/>
<evidence type="ECO:0000313" key="1">
    <source>
        <dbReference type="EMBL" id="BAT17530.1"/>
    </source>
</evidence>
<dbReference type="Gramene" id="Os12t0545600-01">
    <property type="protein sequence ID" value="Os12t0545600-01"/>
    <property type="gene ID" value="Os12g0545600"/>
</dbReference>
<gene>
    <name evidence="1" type="ordered locus">Os12g0545600</name>
    <name evidence="1" type="ORF">OSNPB_120545600</name>
</gene>
<dbReference type="PaxDb" id="39947-A0A0N7KU62"/>
<evidence type="ECO:0000313" key="2">
    <source>
        <dbReference type="Proteomes" id="UP000059680"/>
    </source>
</evidence>
<protein>
    <submittedName>
        <fullName evidence="1">Os12g0545600 protein</fullName>
    </submittedName>
</protein>
<sequence>RTEQGWEGRRRPTASLVLDLIKLGDHLSEREDADLYRIGITGESLGDNQELS</sequence>
<reference evidence="1 2" key="2">
    <citation type="journal article" date="2013" name="Plant Cell Physiol.">
        <title>Rice Annotation Project Database (RAP-DB): an integrative and interactive database for rice genomics.</title>
        <authorList>
            <person name="Sakai H."/>
            <person name="Lee S.S."/>
            <person name="Tanaka T."/>
            <person name="Numa H."/>
            <person name="Kim J."/>
            <person name="Kawahara Y."/>
            <person name="Wakimoto H."/>
            <person name="Yang C.C."/>
            <person name="Iwamoto M."/>
            <person name="Abe T."/>
            <person name="Yamada Y."/>
            <person name="Muto A."/>
            <person name="Inokuchi H."/>
            <person name="Ikemura T."/>
            <person name="Matsumoto T."/>
            <person name="Sasaki T."/>
            <person name="Itoh T."/>
        </authorList>
    </citation>
    <scope>NUCLEOTIDE SEQUENCE [LARGE SCALE GENOMIC DNA]</scope>
    <source>
        <strain evidence="2">cv. Nipponbare</strain>
    </source>
</reference>
<organism evidence="1 2">
    <name type="scientific">Oryza sativa subsp. japonica</name>
    <name type="common">Rice</name>
    <dbReference type="NCBI Taxonomy" id="39947"/>
    <lineage>
        <taxon>Eukaryota</taxon>
        <taxon>Viridiplantae</taxon>
        <taxon>Streptophyta</taxon>
        <taxon>Embryophyta</taxon>
        <taxon>Tracheophyta</taxon>
        <taxon>Spermatophyta</taxon>
        <taxon>Magnoliopsida</taxon>
        <taxon>Liliopsida</taxon>
        <taxon>Poales</taxon>
        <taxon>Poaceae</taxon>
        <taxon>BOP clade</taxon>
        <taxon>Oryzoideae</taxon>
        <taxon>Oryzeae</taxon>
        <taxon>Oryzinae</taxon>
        <taxon>Oryza</taxon>
        <taxon>Oryza sativa</taxon>
    </lineage>
</organism>
<proteinExistence type="predicted"/>
<reference evidence="2" key="1">
    <citation type="journal article" date="2005" name="Nature">
        <title>The map-based sequence of the rice genome.</title>
        <authorList>
            <consortium name="International rice genome sequencing project (IRGSP)"/>
            <person name="Matsumoto T."/>
            <person name="Wu J."/>
            <person name="Kanamori H."/>
            <person name="Katayose Y."/>
            <person name="Fujisawa M."/>
            <person name="Namiki N."/>
            <person name="Mizuno H."/>
            <person name="Yamamoto K."/>
            <person name="Antonio B.A."/>
            <person name="Baba T."/>
            <person name="Sakata K."/>
            <person name="Nagamura Y."/>
            <person name="Aoki H."/>
            <person name="Arikawa K."/>
            <person name="Arita K."/>
            <person name="Bito T."/>
            <person name="Chiden Y."/>
            <person name="Fujitsuka N."/>
            <person name="Fukunaka R."/>
            <person name="Hamada M."/>
            <person name="Harada C."/>
            <person name="Hayashi A."/>
            <person name="Hijishita S."/>
            <person name="Honda M."/>
            <person name="Hosokawa S."/>
            <person name="Ichikawa Y."/>
            <person name="Idonuma A."/>
            <person name="Iijima M."/>
            <person name="Ikeda M."/>
            <person name="Ikeno M."/>
            <person name="Ito K."/>
            <person name="Ito S."/>
            <person name="Ito T."/>
            <person name="Ito Y."/>
            <person name="Ito Y."/>
            <person name="Iwabuchi A."/>
            <person name="Kamiya K."/>
            <person name="Karasawa W."/>
            <person name="Kurita K."/>
            <person name="Katagiri S."/>
            <person name="Kikuta A."/>
            <person name="Kobayashi H."/>
            <person name="Kobayashi N."/>
            <person name="Machita K."/>
            <person name="Maehara T."/>
            <person name="Masukawa M."/>
            <person name="Mizubayashi T."/>
            <person name="Mukai Y."/>
            <person name="Nagasaki H."/>
            <person name="Nagata Y."/>
            <person name="Naito S."/>
            <person name="Nakashima M."/>
            <person name="Nakama Y."/>
            <person name="Nakamichi Y."/>
            <person name="Nakamura M."/>
            <person name="Meguro A."/>
            <person name="Negishi M."/>
            <person name="Ohta I."/>
            <person name="Ohta T."/>
            <person name="Okamoto M."/>
            <person name="Ono N."/>
            <person name="Saji S."/>
            <person name="Sakaguchi M."/>
            <person name="Sakai K."/>
            <person name="Shibata M."/>
            <person name="Shimokawa T."/>
            <person name="Song J."/>
            <person name="Takazaki Y."/>
            <person name="Terasawa K."/>
            <person name="Tsugane M."/>
            <person name="Tsuji K."/>
            <person name="Ueda S."/>
            <person name="Waki K."/>
            <person name="Yamagata H."/>
            <person name="Yamamoto M."/>
            <person name="Yamamoto S."/>
            <person name="Yamane H."/>
            <person name="Yoshiki S."/>
            <person name="Yoshihara R."/>
            <person name="Yukawa K."/>
            <person name="Zhong H."/>
            <person name="Yano M."/>
            <person name="Yuan Q."/>
            <person name="Ouyang S."/>
            <person name="Liu J."/>
            <person name="Jones K.M."/>
            <person name="Gansberger K."/>
            <person name="Moffat K."/>
            <person name="Hill J."/>
            <person name="Bera J."/>
            <person name="Fadrosh D."/>
            <person name="Jin S."/>
            <person name="Johri S."/>
            <person name="Kim M."/>
            <person name="Overton L."/>
            <person name="Reardon M."/>
            <person name="Tsitrin T."/>
            <person name="Vuong H."/>
            <person name="Weaver B."/>
            <person name="Ciecko A."/>
            <person name="Tallon L."/>
            <person name="Jackson J."/>
            <person name="Pai G."/>
            <person name="Aken S.V."/>
            <person name="Utterback T."/>
            <person name="Reidmuller S."/>
            <person name="Feldblyum T."/>
            <person name="Hsiao J."/>
            <person name="Zismann V."/>
            <person name="Iobst S."/>
            <person name="de Vazeille A.R."/>
            <person name="Buell C.R."/>
            <person name="Ying K."/>
            <person name="Li Y."/>
            <person name="Lu T."/>
            <person name="Huang Y."/>
            <person name="Zhao Q."/>
            <person name="Feng Q."/>
            <person name="Zhang L."/>
            <person name="Zhu J."/>
            <person name="Weng Q."/>
            <person name="Mu J."/>
            <person name="Lu Y."/>
            <person name="Fan D."/>
            <person name="Liu Y."/>
            <person name="Guan J."/>
            <person name="Zhang Y."/>
            <person name="Yu S."/>
            <person name="Liu X."/>
            <person name="Zhang Y."/>
            <person name="Hong G."/>
            <person name="Han B."/>
            <person name="Choisne N."/>
            <person name="Demange N."/>
            <person name="Orjeda G."/>
            <person name="Samain S."/>
            <person name="Cattolico L."/>
            <person name="Pelletier E."/>
            <person name="Couloux A."/>
            <person name="Segurens B."/>
            <person name="Wincker P."/>
            <person name="D'Hont A."/>
            <person name="Scarpelli C."/>
            <person name="Weissenbach J."/>
            <person name="Salanoubat M."/>
            <person name="Quetier F."/>
            <person name="Yu Y."/>
            <person name="Kim H.R."/>
            <person name="Rambo T."/>
            <person name="Currie J."/>
            <person name="Collura K."/>
            <person name="Luo M."/>
            <person name="Yang T."/>
            <person name="Ammiraju J.S.S."/>
            <person name="Engler F."/>
            <person name="Soderlund C."/>
            <person name="Wing R.A."/>
            <person name="Palmer L.E."/>
            <person name="de la Bastide M."/>
            <person name="Spiegel L."/>
            <person name="Nascimento L."/>
            <person name="Zutavern T."/>
            <person name="O'Shaughnessy A."/>
            <person name="Dike S."/>
            <person name="Dedhia N."/>
            <person name="Preston R."/>
            <person name="Balija V."/>
            <person name="McCombie W.R."/>
            <person name="Chow T."/>
            <person name="Chen H."/>
            <person name="Chung M."/>
            <person name="Chen C."/>
            <person name="Shaw J."/>
            <person name="Wu H."/>
            <person name="Hsiao K."/>
            <person name="Chao Y."/>
            <person name="Chu M."/>
            <person name="Cheng C."/>
            <person name="Hour A."/>
            <person name="Lee P."/>
            <person name="Lin S."/>
            <person name="Lin Y."/>
            <person name="Liou J."/>
            <person name="Liu S."/>
            <person name="Hsing Y."/>
            <person name="Raghuvanshi S."/>
            <person name="Mohanty A."/>
            <person name="Bharti A.K."/>
            <person name="Gaur A."/>
            <person name="Gupta V."/>
            <person name="Kumar D."/>
            <person name="Ravi V."/>
            <person name="Vij S."/>
            <person name="Kapur A."/>
            <person name="Khurana P."/>
            <person name="Khurana P."/>
            <person name="Khurana J.P."/>
            <person name="Tyagi A.K."/>
            <person name="Gaikwad K."/>
            <person name="Singh A."/>
            <person name="Dalal V."/>
            <person name="Srivastava S."/>
            <person name="Dixit A."/>
            <person name="Pal A.K."/>
            <person name="Ghazi I.A."/>
            <person name="Yadav M."/>
            <person name="Pandit A."/>
            <person name="Bhargava A."/>
            <person name="Sureshbabu K."/>
            <person name="Batra K."/>
            <person name="Sharma T.R."/>
            <person name="Mohapatra T."/>
            <person name="Singh N.K."/>
            <person name="Messing J."/>
            <person name="Nelson A.B."/>
            <person name="Fuks G."/>
            <person name="Kavchok S."/>
            <person name="Keizer G."/>
            <person name="Linton E."/>
            <person name="Llaca V."/>
            <person name="Song R."/>
            <person name="Tanyolac B."/>
            <person name="Young S."/>
            <person name="Ho-Il K."/>
            <person name="Hahn J.H."/>
            <person name="Sangsakoo G."/>
            <person name="Vanavichit A."/>
            <person name="de Mattos Luiz.A.T."/>
            <person name="Zimmer P.D."/>
            <person name="Malone G."/>
            <person name="Dellagostin O."/>
            <person name="de Oliveira A.C."/>
            <person name="Bevan M."/>
            <person name="Bancroft I."/>
            <person name="Minx P."/>
            <person name="Cordum H."/>
            <person name="Wilson R."/>
            <person name="Cheng Z."/>
            <person name="Jin W."/>
            <person name="Jiang J."/>
            <person name="Leong S.A."/>
            <person name="Iwama H."/>
            <person name="Gojobori T."/>
            <person name="Itoh T."/>
            <person name="Niimura Y."/>
            <person name="Fujii Y."/>
            <person name="Habara T."/>
            <person name="Sakai H."/>
            <person name="Sato Y."/>
            <person name="Wilson G."/>
            <person name="Kumar K."/>
            <person name="McCouch S."/>
            <person name="Juretic N."/>
            <person name="Hoen D."/>
            <person name="Wright S."/>
            <person name="Bruskiewich R."/>
            <person name="Bureau T."/>
            <person name="Miyao A."/>
            <person name="Hirochika H."/>
            <person name="Nishikawa T."/>
            <person name="Kadowaki K."/>
            <person name="Sugiura M."/>
            <person name="Burr B."/>
            <person name="Sasaki T."/>
        </authorList>
    </citation>
    <scope>NUCLEOTIDE SEQUENCE [LARGE SCALE GENOMIC DNA]</scope>
    <source>
        <strain evidence="2">cv. Nipponbare</strain>
    </source>
</reference>
<accession>A0A0N7KU62</accession>
<feature type="non-terminal residue" evidence="1">
    <location>
        <position position="1"/>
    </location>
</feature>
<dbReference type="Proteomes" id="UP000059680">
    <property type="component" value="Chromosome 12"/>
</dbReference>
<dbReference type="InParanoid" id="A0A0N7KU62"/>
<keyword evidence="2" id="KW-1185">Reference proteome</keyword>
<name>A0A0N7KU62_ORYSJ</name>
<reference evidence="1 2" key="3">
    <citation type="journal article" date="2013" name="Rice">
        <title>Improvement of the Oryza sativa Nipponbare reference genome using next generation sequence and optical map data.</title>
        <authorList>
            <person name="Kawahara Y."/>
            <person name="de la Bastide M."/>
            <person name="Hamilton J.P."/>
            <person name="Kanamori H."/>
            <person name="McCombie W.R."/>
            <person name="Ouyang S."/>
            <person name="Schwartz D.C."/>
            <person name="Tanaka T."/>
            <person name="Wu J."/>
            <person name="Zhou S."/>
            <person name="Childs K.L."/>
            <person name="Davidson R.M."/>
            <person name="Lin H."/>
            <person name="Quesada-Ocampo L."/>
            <person name="Vaillancourt B."/>
            <person name="Sakai H."/>
            <person name="Lee S.S."/>
            <person name="Kim J."/>
            <person name="Numa H."/>
            <person name="Itoh T."/>
            <person name="Buell C.R."/>
            <person name="Matsumoto T."/>
        </authorList>
    </citation>
    <scope>NUCLEOTIDE SEQUENCE [LARGE SCALE GENOMIC DNA]</scope>
    <source>
        <strain evidence="2">cv. Nipponbare</strain>
    </source>
</reference>
<dbReference type="EMBL" id="AP014968">
    <property type="protein sequence ID" value="BAT17530.1"/>
    <property type="molecule type" value="Genomic_DNA"/>
</dbReference>